<sequence length="85" mass="9080">MTFVALKRAVGGLLGQEDSLDVGQNSSLSNGHTGKQLVELLVVANGELEMARVDSALLVVTGSGGTVKRYPYDVPPRIKEANERR</sequence>
<protein>
    <submittedName>
        <fullName evidence="1">Uncharacterized protein</fullName>
    </submittedName>
</protein>
<accession>A0ABR1BQX7</accession>
<organism evidence="1 2">
    <name type="scientific">Necator americanus</name>
    <name type="common">Human hookworm</name>
    <dbReference type="NCBI Taxonomy" id="51031"/>
    <lineage>
        <taxon>Eukaryota</taxon>
        <taxon>Metazoa</taxon>
        <taxon>Ecdysozoa</taxon>
        <taxon>Nematoda</taxon>
        <taxon>Chromadorea</taxon>
        <taxon>Rhabditida</taxon>
        <taxon>Rhabditina</taxon>
        <taxon>Rhabditomorpha</taxon>
        <taxon>Strongyloidea</taxon>
        <taxon>Ancylostomatidae</taxon>
        <taxon>Bunostominae</taxon>
        <taxon>Necator</taxon>
    </lineage>
</organism>
<gene>
    <name evidence="1" type="primary">Necator_chrI.g2218</name>
    <name evidence="1" type="ORF">RB195_006091</name>
</gene>
<reference evidence="1 2" key="1">
    <citation type="submission" date="2023-08" db="EMBL/GenBank/DDBJ databases">
        <title>A Necator americanus chromosomal reference genome.</title>
        <authorList>
            <person name="Ilik V."/>
            <person name="Petrzelkova K.J."/>
            <person name="Pardy F."/>
            <person name="Fuh T."/>
            <person name="Niatou-Singa F.S."/>
            <person name="Gouil Q."/>
            <person name="Baker L."/>
            <person name="Ritchie M.E."/>
            <person name="Jex A.R."/>
            <person name="Gazzola D."/>
            <person name="Li H."/>
            <person name="Toshio Fujiwara R."/>
            <person name="Zhan B."/>
            <person name="Aroian R.V."/>
            <person name="Pafco B."/>
            <person name="Schwarz E.M."/>
        </authorList>
    </citation>
    <scope>NUCLEOTIDE SEQUENCE [LARGE SCALE GENOMIC DNA]</scope>
    <source>
        <strain evidence="1 2">Aroian</strain>
        <tissue evidence="1">Whole animal</tissue>
    </source>
</reference>
<evidence type="ECO:0000313" key="2">
    <source>
        <dbReference type="Proteomes" id="UP001303046"/>
    </source>
</evidence>
<name>A0ABR1BQX7_NECAM</name>
<proteinExistence type="predicted"/>
<dbReference type="Proteomes" id="UP001303046">
    <property type="component" value="Unassembled WGS sequence"/>
</dbReference>
<evidence type="ECO:0000313" key="1">
    <source>
        <dbReference type="EMBL" id="KAK6728824.1"/>
    </source>
</evidence>
<keyword evidence="2" id="KW-1185">Reference proteome</keyword>
<comment type="caution">
    <text evidence="1">The sequence shown here is derived from an EMBL/GenBank/DDBJ whole genome shotgun (WGS) entry which is preliminary data.</text>
</comment>
<dbReference type="EMBL" id="JAVFWL010000001">
    <property type="protein sequence ID" value="KAK6728824.1"/>
    <property type="molecule type" value="Genomic_DNA"/>
</dbReference>